<dbReference type="EMBL" id="BQKY01000011">
    <property type="protein sequence ID" value="GJN92331.1"/>
    <property type="molecule type" value="Genomic_DNA"/>
</dbReference>
<name>A0AAV5GI81_9BASI</name>
<dbReference type="Gene3D" id="3.40.50.1820">
    <property type="entry name" value="alpha/beta hydrolase"/>
    <property type="match status" value="1"/>
</dbReference>
<dbReference type="Pfam" id="PF17733">
    <property type="entry name" value="KPWE_dom"/>
    <property type="match status" value="1"/>
</dbReference>
<evidence type="ECO:0000259" key="2">
    <source>
        <dbReference type="Pfam" id="PF00135"/>
    </source>
</evidence>
<reference evidence="4 5" key="1">
    <citation type="submission" date="2021-12" db="EMBL/GenBank/DDBJ databases">
        <title>High titer production of polyol ester of fatty acids by Rhodotorula paludigena BS15 towards product separation-free biomass refinery.</title>
        <authorList>
            <person name="Mano J."/>
            <person name="Ono H."/>
            <person name="Tanaka T."/>
            <person name="Naito K."/>
            <person name="Sushida H."/>
            <person name="Ike M."/>
            <person name="Tokuyasu K."/>
            <person name="Kitaoka M."/>
        </authorList>
    </citation>
    <scope>NUCLEOTIDE SEQUENCE [LARGE SCALE GENOMIC DNA]</scope>
    <source>
        <strain evidence="4 5">BS15</strain>
    </source>
</reference>
<feature type="domain" description="Peroxisomal membrane protein PEX14-like KPWE" evidence="3">
    <location>
        <begin position="649"/>
        <end position="696"/>
    </location>
</feature>
<comment type="caution">
    <text evidence="4">The sequence shown here is derived from an EMBL/GenBank/DDBJ whole genome shotgun (WGS) entry which is preliminary data.</text>
</comment>
<evidence type="ECO:0000259" key="3">
    <source>
        <dbReference type="Pfam" id="PF17733"/>
    </source>
</evidence>
<feature type="compositionally biased region" description="Low complexity" evidence="1">
    <location>
        <begin position="631"/>
        <end position="644"/>
    </location>
</feature>
<feature type="region of interest" description="Disordered" evidence="1">
    <location>
        <begin position="666"/>
        <end position="717"/>
    </location>
</feature>
<dbReference type="InterPro" id="IPR029058">
    <property type="entry name" value="AB_hydrolase_fold"/>
</dbReference>
<keyword evidence="5" id="KW-1185">Reference proteome</keyword>
<dbReference type="PANTHER" id="PTHR11559">
    <property type="entry name" value="CARBOXYLESTERASE"/>
    <property type="match status" value="1"/>
</dbReference>
<dbReference type="Proteomes" id="UP001342314">
    <property type="component" value="Unassembled WGS sequence"/>
</dbReference>
<feature type="compositionally biased region" description="Polar residues" evidence="1">
    <location>
        <begin position="614"/>
        <end position="629"/>
    </location>
</feature>
<dbReference type="InterPro" id="IPR040554">
    <property type="entry name" value="KPWE_PEX14_dom"/>
</dbReference>
<dbReference type="InterPro" id="IPR002018">
    <property type="entry name" value="CarbesteraseB"/>
</dbReference>
<feature type="compositionally biased region" description="Basic and acidic residues" evidence="1">
    <location>
        <begin position="683"/>
        <end position="695"/>
    </location>
</feature>
<dbReference type="InterPro" id="IPR050309">
    <property type="entry name" value="Type-B_Carboxylest/Lipase"/>
</dbReference>
<evidence type="ECO:0008006" key="6">
    <source>
        <dbReference type="Google" id="ProtNLM"/>
    </source>
</evidence>
<dbReference type="SUPFAM" id="SSF53474">
    <property type="entry name" value="alpha/beta-Hydrolases"/>
    <property type="match status" value="1"/>
</dbReference>
<feature type="domain" description="Carboxylesterase type B" evidence="2">
    <location>
        <begin position="40"/>
        <end position="545"/>
    </location>
</feature>
<evidence type="ECO:0000256" key="1">
    <source>
        <dbReference type="SAM" id="MobiDB-lite"/>
    </source>
</evidence>
<organism evidence="4 5">
    <name type="scientific">Rhodotorula paludigena</name>
    <dbReference type="NCBI Taxonomy" id="86838"/>
    <lineage>
        <taxon>Eukaryota</taxon>
        <taxon>Fungi</taxon>
        <taxon>Dikarya</taxon>
        <taxon>Basidiomycota</taxon>
        <taxon>Pucciniomycotina</taxon>
        <taxon>Microbotryomycetes</taxon>
        <taxon>Sporidiobolales</taxon>
        <taxon>Sporidiobolaceae</taxon>
        <taxon>Rhodotorula</taxon>
    </lineage>
</organism>
<gene>
    <name evidence="4" type="ORF">Rhopal_005361-T1</name>
</gene>
<feature type="region of interest" description="Disordered" evidence="1">
    <location>
        <begin position="614"/>
        <end position="653"/>
    </location>
</feature>
<dbReference type="Pfam" id="PF00135">
    <property type="entry name" value="COesterase"/>
    <property type="match status" value="1"/>
</dbReference>
<protein>
    <recommendedName>
        <fullName evidence="6">Carboxylesterase type B domain-containing protein</fullName>
    </recommendedName>
</protein>
<evidence type="ECO:0000313" key="5">
    <source>
        <dbReference type="Proteomes" id="UP001342314"/>
    </source>
</evidence>
<dbReference type="AlphaFoldDB" id="A0AAV5GI81"/>
<sequence length="717" mass="77272">MAPLSLTVHTAHGPVTGFADTHPLSLTSPALDPNHASQGTLAPVNKWLGIPYAHAARWKRPTDPQPWTDPKQCFDYGSAFPQPGSNTEMLLARLPGFLMREQKTSEDSHFVNVYAPSDVQEGEKLPVLVWVYGGALNNGSADRFFYDATELVRASAARGQRCIVVTGNYRTNIFGASLALSFSSFCAHEDLAQDDPNGLCGNYGLYDVVKMFEWVQANVSSFGGDPARVTAFGQSAGAFIISHLLVSGKRLFTRAICQSGAANTMMLRPVDKAYPAYASILSSLGIASSSSPSARLAALRSTPASALLSLHTAAHNFSGLSLTLEPRAAEGAVWTEDSMARLKRGEWDEWIEGVVLGTTADEGTIFAQAMNLLTPEAFTAYTSQFPSSLRPRIAEKYLAPFGGLHPSTPSVPLAALPGSRLLADQIFVHPVWDQACALSSPPASSRGHAPAVWLYRLEKGVSSLLEHPVAKHLRIMHSMDLPFVFNSSTLWTGEAARGREEQAREDGRTAEEVGTRWVRFACEGNPDPAWPQFSPTEPQHLVFSHGGATRTESLAGFARDKLELFFEGHEREGAGEEVLGRGLETILQPYYARGASQDEIDDVVKRAEAFFLSSQAQPDLEQPQPQEALTSVPPASNASASSPPGENPPYPPSFAELAQLIASGAPIPGVRDIPDELAAGEPSEAKQEARRKPWEKAVAGETAGTVGLDGERMEENK</sequence>
<evidence type="ECO:0000313" key="4">
    <source>
        <dbReference type="EMBL" id="GJN92331.1"/>
    </source>
</evidence>
<accession>A0AAV5GI81</accession>
<proteinExistence type="predicted"/>